<dbReference type="PRINTS" id="PR01609">
    <property type="entry name" value="CD36FAMILY"/>
</dbReference>
<gene>
    <name evidence="9" type="ORF">CCAP1982_LOCUS7616</name>
</gene>
<evidence type="ECO:0000256" key="8">
    <source>
        <dbReference type="SAM" id="Phobius"/>
    </source>
</evidence>
<keyword evidence="3" id="KW-1003">Cell membrane</keyword>
<keyword evidence="10" id="KW-1185">Reference proteome</keyword>
<dbReference type="PANTHER" id="PTHR11923">
    <property type="entry name" value="SCAVENGER RECEPTOR CLASS B TYPE-1 SR-B1"/>
    <property type="match status" value="1"/>
</dbReference>
<evidence type="ECO:0000313" key="10">
    <source>
        <dbReference type="Proteomes" id="UP000606786"/>
    </source>
</evidence>
<comment type="subcellular location">
    <subcellularLocation>
        <location evidence="1">Cell membrane</location>
    </subcellularLocation>
</comment>
<dbReference type="GO" id="GO:0005737">
    <property type="term" value="C:cytoplasm"/>
    <property type="evidence" value="ECO:0007669"/>
    <property type="project" value="TreeGrafter"/>
</dbReference>
<name>A0A811UJY9_CERCA</name>
<dbReference type="OrthoDB" id="514335at2759"/>
<dbReference type="GO" id="GO:0005886">
    <property type="term" value="C:plasma membrane"/>
    <property type="evidence" value="ECO:0007669"/>
    <property type="project" value="UniProtKB-SubCell"/>
</dbReference>
<protein>
    <submittedName>
        <fullName evidence="9">(Mediterranean fruit fly) hypothetical protein</fullName>
    </submittedName>
</protein>
<keyword evidence="5 8" id="KW-1133">Transmembrane helix</keyword>
<evidence type="ECO:0000256" key="4">
    <source>
        <dbReference type="ARBA" id="ARBA00022692"/>
    </source>
</evidence>
<evidence type="ECO:0000256" key="1">
    <source>
        <dbReference type="ARBA" id="ARBA00004236"/>
    </source>
</evidence>
<comment type="caution">
    <text evidence="9">The sequence shown here is derived from an EMBL/GenBank/DDBJ whole genome shotgun (WGS) entry which is preliminary data.</text>
</comment>
<keyword evidence="4 8" id="KW-0812">Transmembrane</keyword>
<keyword evidence="6 8" id="KW-0472">Membrane</keyword>
<dbReference type="Pfam" id="PF01130">
    <property type="entry name" value="CD36"/>
    <property type="match status" value="1"/>
</dbReference>
<dbReference type="AlphaFoldDB" id="A0A811UJY9"/>
<feature type="transmembrane region" description="Helical" evidence="8">
    <location>
        <begin position="12"/>
        <end position="33"/>
    </location>
</feature>
<dbReference type="InterPro" id="IPR002159">
    <property type="entry name" value="CD36_fam"/>
</dbReference>
<organism evidence="9 10">
    <name type="scientific">Ceratitis capitata</name>
    <name type="common">Mediterranean fruit fly</name>
    <name type="synonym">Tephritis capitata</name>
    <dbReference type="NCBI Taxonomy" id="7213"/>
    <lineage>
        <taxon>Eukaryota</taxon>
        <taxon>Metazoa</taxon>
        <taxon>Ecdysozoa</taxon>
        <taxon>Arthropoda</taxon>
        <taxon>Hexapoda</taxon>
        <taxon>Insecta</taxon>
        <taxon>Pterygota</taxon>
        <taxon>Neoptera</taxon>
        <taxon>Endopterygota</taxon>
        <taxon>Diptera</taxon>
        <taxon>Brachycera</taxon>
        <taxon>Muscomorpha</taxon>
        <taxon>Tephritoidea</taxon>
        <taxon>Tephritidae</taxon>
        <taxon>Ceratitis</taxon>
        <taxon>Ceratitis</taxon>
    </lineage>
</organism>
<evidence type="ECO:0000256" key="3">
    <source>
        <dbReference type="ARBA" id="ARBA00022475"/>
    </source>
</evidence>
<evidence type="ECO:0000313" key="9">
    <source>
        <dbReference type="EMBL" id="CAD6999070.1"/>
    </source>
</evidence>
<evidence type="ECO:0000256" key="7">
    <source>
        <dbReference type="ARBA" id="ARBA00023180"/>
    </source>
</evidence>
<dbReference type="GO" id="GO:0005044">
    <property type="term" value="F:scavenger receptor activity"/>
    <property type="evidence" value="ECO:0007669"/>
    <property type="project" value="TreeGrafter"/>
</dbReference>
<evidence type="ECO:0000256" key="6">
    <source>
        <dbReference type="ARBA" id="ARBA00023136"/>
    </source>
</evidence>
<reference evidence="9" key="1">
    <citation type="submission" date="2020-11" db="EMBL/GenBank/DDBJ databases">
        <authorList>
            <person name="Whitehead M."/>
        </authorList>
    </citation>
    <scope>NUCLEOTIDE SEQUENCE</scope>
    <source>
        <strain evidence="9">EGII</strain>
    </source>
</reference>
<comment type="similarity">
    <text evidence="2">Belongs to the CD36 family.</text>
</comment>
<dbReference type="Proteomes" id="UP000606786">
    <property type="component" value="Unassembled WGS sequence"/>
</dbReference>
<evidence type="ECO:0000256" key="5">
    <source>
        <dbReference type="ARBA" id="ARBA00022989"/>
    </source>
</evidence>
<proteinExistence type="inferred from homology"/>
<keyword evidence="7" id="KW-0325">Glycoprotein</keyword>
<dbReference type="PANTHER" id="PTHR11923:SF114">
    <property type="entry name" value="FI02050P-RELATED"/>
    <property type="match status" value="1"/>
</dbReference>
<dbReference type="EMBL" id="CAJHJT010000012">
    <property type="protein sequence ID" value="CAD6999070.1"/>
    <property type="molecule type" value="Genomic_DNA"/>
</dbReference>
<accession>A0A811UJY9</accession>
<sequence>MCCRCCGVTQQKVWVFLLAAIFLGLGLLFVIWWPDYINDIVYEILPLSPCSRTYDKWSVNPIPVYLHMYLFNWTNADQVRVKGVKPNFQEVGPFVYSEVKTKEDVTWYTNKTVSFYGKRVWHFEPEMSGAPLDAPITGPHIPSLAASNVIRDEPKFIKTAFNLALNSNGGALYQTHTAGEWLFDGFYDQFLDYALKLNNSMTGTINSNRFAWFLDRNGTKEFEGLFTIHTGQGDIEKMGMIQFWNGSNHTGFYEGECGIVNGSTADLWKPNLEPEEHITVYITDTCRIINLVPSGETEVRGIKATRYVAAPDTYDNGQRDPNMKCYCPKDKQPDNCPASGATDLGPCAEGLPMYLSHPHFMYADESYASTLTGMNPDYEKHQFFIIMERKLGIPLQVNANVMVSLLIKMTVI</sequence>
<evidence type="ECO:0000256" key="2">
    <source>
        <dbReference type="ARBA" id="ARBA00010532"/>
    </source>
</evidence>